<proteinExistence type="predicted"/>
<dbReference type="EMBL" id="VIGC01000001">
    <property type="protein sequence ID" value="TQE97821.1"/>
    <property type="molecule type" value="Genomic_DNA"/>
</dbReference>
<comment type="caution">
    <text evidence="1">The sequence shown here is derived from an EMBL/GenBank/DDBJ whole genome shotgun (WGS) entry which is preliminary data.</text>
</comment>
<protein>
    <submittedName>
        <fullName evidence="1">Uncharacterized protein</fullName>
    </submittedName>
</protein>
<dbReference type="RefSeq" id="WP_141608031.1">
    <property type="nucleotide sequence ID" value="NZ_VIGC02000001.1"/>
</dbReference>
<sequence>MTESGPTASTPGPAMQAWQSIVQTPELVDYFAGLFETVGITVAETGETFTVIHHGDRITFEPGIRRQVDFRLTLQQRHVEGLVIDASDGAIGPEESWRIVQVLFTPFTEATLRTPVLAGRWLRRLAGVEDLIHVHLLSPTNQEAARHTLIYAAHQWLVVPGLYGRPRRVYHLQPDDALTFQRQIFRAMKEDSVSGWWRFANWYRRWRERVSVSSPGIEP</sequence>
<organism evidence="1 2">
    <name type="scientific">Litorilinea aerophila</name>
    <dbReference type="NCBI Taxonomy" id="1204385"/>
    <lineage>
        <taxon>Bacteria</taxon>
        <taxon>Bacillati</taxon>
        <taxon>Chloroflexota</taxon>
        <taxon>Caldilineae</taxon>
        <taxon>Caldilineales</taxon>
        <taxon>Caldilineaceae</taxon>
        <taxon>Litorilinea</taxon>
    </lineage>
</organism>
<keyword evidence="2" id="KW-1185">Reference proteome</keyword>
<dbReference type="AlphaFoldDB" id="A0A540VM33"/>
<dbReference type="InParanoid" id="A0A540VM33"/>
<accession>A0A540VM33</accession>
<evidence type="ECO:0000313" key="2">
    <source>
        <dbReference type="Proteomes" id="UP000317371"/>
    </source>
</evidence>
<dbReference type="Proteomes" id="UP000317371">
    <property type="component" value="Unassembled WGS sequence"/>
</dbReference>
<dbReference type="OrthoDB" id="9989001at2"/>
<reference evidence="1 2" key="1">
    <citation type="submission" date="2019-06" db="EMBL/GenBank/DDBJ databases">
        <title>Genome sequence of Litorilinea aerophila BAA-2444.</title>
        <authorList>
            <person name="Maclea K.S."/>
            <person name="Maurais E.G."/>
            <person name="Iannazzi L.C."/>
        </authorList>
    </citation>
    <scope>NUCLEOTIDE SEQUENCE [LARGE SCALE GENOMIC DNA]</scope>
    <source>
        <strain evidence="1 2">ATCC BAA-2444</strain>
    </source>
</reference>
<name>A0A540VM33_9CHLR</name>
<evidence type="ECO:0000313" key="1">
    <source>
        <dbReference type="EMBL" id="TQE97821.1"/>
    </source>
</evidence>
<gene>
    <name evidence="1" type="ORF">FKZ61_00105</name>
</gene>